<organism evidence="3 4">
    <name type="scientific">Magnaporthiopsis poae (strain ATCC 64411 / 73-15)</name>
    <name type="common">Kentucky bluegrass fungus</name>
    <name type="synonym">Magnaporthe poae</name>
    <dbReference type="NCBI Taxonomy" id="644358"/>
    <lineage>
        <taxon>Eukaryota</taxon>
        <taxon>Fungi</taxon>
        <taxon>Dikarya</taxon>
        <taxon>Ascomycota</taxon>
        <taxon>Pezizomycotina</taxon>
        <taxon>Sordariomycetes</taxon>
        <taxon>Sordariomycetidae</taxon>
        <taxon>Magnaporthales</taxon>
        <taxon>Magnaporthaceae</taxon>
        <taxon>Magnaporthiopsis</taxon>
    </lineage>
</organism>
<dbReference type="AlphaFoldDB" id="A0A0C4DRP9"/>
<proteinExistence type="predicted"/>
<reference evidence="2" key="2">
    <citation type="submission" date="2010-05" db="EMBL/GenBank/DDBJ databases">
        <title>The Genome Sequence of Magnaporthe poae strain ATCC 64411.</title>
        <authorList>
            <consortium name="The Broad Institute Genome Sequencing Platform"/>
            <consortium name="Broad Institute Genome Sequencing Center for Infectious Disease"/>
            <person name="Ma L.-J."/>
            <person name="Dead R."/>
            <person name="Young S."/>
            <person name="Zeng Q."/>
            <person name="Koehrsen M."/>
            <person name="Alvarado L."/>
            <person name="Berlin A."/>
            <person name="Chapman S.B."/>
            <person name="Chen Z."/>
            <person name="Freedman E."/>
            <person name="Gellesch M."/>
            <person name="Goldberg J."/>
            <person name="Griggs A."/>
            <person name="Gujja S."/>
            <person name="Heilman E.R."/>
            <person name="Heiman D."/>
            <person name="Hepburn T."/>
            <person name="Howarth C."/>
            <person name="Jen D."/>
            <person name="Larson L."/>
            <person name="Mehta T."/>
            <person name="Neiman D."/>
            <person name="Pearson M."/>
            <person name="Roberts A."/>
            <person name="Saif S."/>
            <person name="Shea T."/>
            <person name="Shenoy N."/>
            <person name="Sisk P."/>
            <person name="Stolte C."/>
            <person name="Sykes S."/>
            <person name="Walk T."/>
            <person name="White J."/>
            <person name="Yandava C."/>
            <person name="Haas B."/>
            <person name="Nusbaum C."/>
            <person name="Birren B."/>
        </authorList>
    </citation>
    <scope>NUCLEOTIDE SEQUENCE</scope>
    <source>
        <strain evidence="2">ATCC 64411</strain>
    </source>
</reference>
<gene>
    <name evidence="2" type="ORF">MAPG_02564</name>
</gene>
<dbReference type="EnsemblFungi" id="MAPG_02564T0">
    <property type="protein sequence ID" value="MAPG_02564T0"/>
    <property type="gene ID" value="MAPG_02564"/>
</dbReference>
<accession>A0A0C4DRP9</accession>
<dbReference type="EMBL" id="GL876967">
    <property type="protein sequence ID" value="KLU83504.1"/>
    <property type="molecule type" value="Genomic_DNA"/>
</dbReference>
<feature type="compositionally biased region" description="Gly residues" evidence="1">
    <location>
        <begin position="98"/>
        <end position="107"/>
    </location>
</feature>
<dbReference type="VEuPathDB" id="FungiDB:MAPG_02564"/>
<reference evidence="4" key="1">
    <citation type="submission" date="2010-05" db="EMBL/GenBank/DDBJ databases">
        <title>The genome sequence of Magnaporthe poae strain ATCC 64411.</title>
        <authorList>
            <person name="Ma L.-J."/>
            <person name="Dead R."/>
            <person name="Young S."/>
            <person name="Zeng Q."/>
            <person name="Koehrsen M."/>
            <person name="Alvarado L."/>
            <person name="Berlin A."/>
            <person name="Chapman S.B."/>
            <person name="Chen Z."/>
            <person name="Freedman E."/>
            <person name="Gellesch M."/>
            <person name="Goldberg J."/>
            <person name="Griggs A."/>
            <person name="Gujja S."/>
            <person name="Heilman E.R."/>
            <person name="Heiman D."/>
            <person name="Hepburn T."/>
            <person name="Howarth C."/>
            <person name="Jen D."/>
            <person name="Larson L."/>
            <person name="Mehta T."/>
            <person name="Neiman D."/>
            <person name="Pearson M."/>
            <person name="Roberts A."/>
            <person name="Saif S."/>
            <person name="Shea T."/>
            <person name="Shenoy N."/>
            <person name="Sisk P."/>
            <person name="Stolte C."/>
            <person name="Sykes S."/>
            <person name="Walk T."/>
            <person name="White J."/>
            <person name="Yandava C."/>
            <person name="Haas B."/>
            <person name="Nusbaum C."/>
            <person name="Birren B."/>
        </authorList>
    </citation>
    <scope>NUCLEOTIDE SEQUENCE [LARGE SCALE GENOMIC DNA]</scope>
    <source>
        <strain evidence="4">ATCC 64411 / 73-15</strain>
    </source>
</reference>
<evidence type="ECO:0000313" key="2">
    <source>
        <dbReference type="EMBL" id="KLU83504.1"/>
    </source>
</evidence>
<evidence type="ECO:0000313" key="4">
    <source>
        <dbReference type="Proteomes" id="UP000011715"/>
    </source>
</evidence>
<reference evidence="3" key="4">
    <citation type="journal article" date="2015" name="G3 (Bethesda)">
        <title>Genome sequences of three phytopathogenic species of the Magnaporthaceae family of fungi.</title>
        <authorList>
            <person name="Okagaki L.H."/>
            <person name="Nunes C.C."/>
            <person name="Sailsbery J."/>
            <person name="Clay B."/>
            <person name="Brown D."/>
            <person name="John T."/>
            <person name="Oh Y."/>
            <person name="Young N."/>
            <person name="Fitzgerald M."/>
            <person name="Haas B.J."/>
            <person name="Zeng Q."/>
            <person name="Young S."/>
            <person name="Adiconis X."/>
            <person name="Fan L."/>
            <person name="Levin J.Z."/>
            <person name="Mitchell T.K."/>
            <person name="Okubara P.A."/>
            <person name="Farman M.L."/>
            <person name="Kohn L.M."/>
            <person name="Birren B."/>
            <person name="Ma L.-J."/>
            <person name="Dean R.A."/>
        </authorList>
    </citation>
    <scope>NUCLEOTIDE SEQUENCE</scope>
    <source>
        <strain evidence="3">ATCC 64411 / 73-15</strain>
    </source>
</reference>
<evidence type="ECO:0000313" key="3">
    <source>
        <dbReference type="EnsemblFungi" id="MAPG_02564T0"/>
    </source>
</evidence>
<feature type="region of interest" description="Disordered" evidence="1">
    <location>
        <begin position="90"/>
        <end position="111"/>
    </location>
</feature>
<keyword evidence="4" id="KW-1185">Reference proteome</keyword>
<dbReference type="Proteomes" id="UP000011715">
    <property type="component" value="Unassembled WGS sequence"/>
</dbReference>
<evidence type="ECO:0000256" key="1">
    <source>
        <dbReference type="SAM" id="MobiDB-lite"/>
    </source>
</evidence>
<reference evidence="2" key="3">
    <citation type="submission" date="2011-03" db="EMBL/GenBank/DDBJ databases">
        <title>Annotation of Magnaporthe poae ATCC 64411.</title>
        <authorList>
            <person name="Ma L.-J."/>
            <person name="Dead R."/>
            <person name="Young S.K."/>
            <person name="Zeng Q."/>
            <person name="Gargeya S."/>
            <person name="Fitzgerald M."/>
            <person name="Haas B."/>
            <person name="Abouelleil A."/>
            <person name="Alvarado L."/>
            <person name="Arachchi H.M."/>
            <person name="Berlin A."/>
            <person name="Brown A."/>
            <person name="Chapman S.B."/>
            <person name="Chen Z."/>
            <person name="Dunbar C."/>
            <person name="Freedman E."/>
            <person name="Gearin G."/>
            <person name="Gellesch M."/>
            <person name="Goldberg J."/>
            <person name="Griggs A."/>
            <person name="Gujja S."/>
            <person name="Heiman D."/>
            <person name="Howarth C."/>
            <person name="Larson L."/>
            <person name="Lui A."/>
            <person name="MacDonald P.J.P."/>
            <person name="Mehta T."/>
            <person name="Montmayeur A."/>
            <person name="Murphy C."/>
            <person name="Neiman D."/>
            <person name="Pearson M."/>
            <person name="Priest M."/>
            <person name="Roberts A."/>
            <person name="Saif S."/>
            <person name="Shea T."/>
            <person name="Shenoy N."/>
            <person name="Sisk P."/>
            <person name="Stolte C."/>
            <person name="Sykes S."/>
            <person name="Yandava C."/>
            <person name="Wortman J."/>
            <person name="Nusbaum C."/>
            <person name="Birren B."/>
        </authorList>
    </citation>
    <scope>NUCLEOTIDE SEQUENCE</scope>
    <source>
        <strain evidence="2">ATCC 64411</strain>
    </source>
</reference>
<reference evidence="3" key="5">
    <citation type="submission" date="2015-06" db="UniProtKB">
        <authorList>
            <consortium name="EnsemblFungi"/>
        </authorList>
    </citation>
    <scope>IDENTIFICATION</scope>
    <source>
        <strain evidence="3">ATCC 64411</strain>
    </source>
</reference>
<protein>
    <submittedName>
        <fullName evidence="2 3">Uncharacterized protein</fullName>
    </submittedName>
</protein>
<name>A0A0C4DRP9_MAGP6</name>
<sequence length="146" mass="15995">MAECNIELQEEGSWTSALITTQCAKVKPPLWYCYLLISWIRSTEKEKVKRLTERVKPWTTRPPCSARQGWSGPPLSEPLSMFPTLSASSITGANQTNGGKGGEGQGRGSKLSLNKTPPASLFLCNCVLHHQPNSGTCIRHGHGIYL</sequence>
<dbReference type="EMBL" id="ADBL01000634">
    <property type="status" value="NOT_ANNOTATED_CDS"/>
    <property type="molecule type" value="Genomic_DNA"/>
</dbReference>